<evidence type="ECO:0000256" key="4">
    <source>
        <dbReference type="ARBA" id="ARBA00022989"/>
    </source>
</evidence>
<dbReference type="GO" id="GO:0050909">
    <property type="term" value="P:sensory perception of taste"/>
    <property type="evidence" value="ECO:0007669"/>
    <property type="project" value="InterPro"/>
</dbReference>
<reference evidence="9" key="1">
    <citation type="submission" date="2025-08" db="UniProtKB">
        <authorList>
            <consortium name="RefSeq"/>
        </authorList>
    </citation>
    <scope>IDENTIFICATION</scope>
    <source>
        <tissue evidence="9">Whole organism</tissue>
    </source>
</reference>
<dbReference type="RefSeq" id="XP_052128817.1">
    <property type="nucleotide sequence ID" value="XM_052272857.1"/>
</dbReference>
<feature type="compositionally biased region" description="Polar residues" evidence="7">
    <location>
        <begin position="276"/>
        <end position="290"/>
    </location>
</feature>
<feature type="transmembrane region" description="Helical" evidence="6">
    <location>
        <begin position="187"/>
        <end position="210"/>
    </location>
</feature>
<keyword evidence="8" id="KW-1185">Reference proteome</keyword>
<keyword evidence="2 6" id="KW-1003">Cell membrane</keyword>
<comment type="caution">
    <text evidence="6">Lacks conserved residue(s) required for the propagation of feature annotation.</text>
</comment>
<keyword evidence="4 6" id="KW-1133">Transmembrane helix</keyword>
<proteinExistence type="inferred from homology"/>
<keyword evidence="3 6" id="KW-0812">Transmembrane</keyword>
<comment type="similarity">
    <text evidence="6">Belongs to the insect chemoreceptor superfamily. Gustatory receptor (GR) family.</text>
</comment>
<feature type="transmembrane region" description="Helical" evidence="6">
    <location>
        <begin position="24"/>
        <end position="41"/>
    </location>
</feature>
<dbReference type="KEGG" id="foc:127750654"/>
<feature type="transmembrane region" description="Helical" evidence="6">
    <location>
        <begin position="94"/>
        <end position="118"/>
    </location>
</feature>
<gene>
    <name evidence="9" type="primary">LOC127750654</name>
</gene>
<sequence length="467" mass="51038">MGGDGRPQDGGGEVVSPWVRPTLVSWWLWLSLARIVGFLPINKIEGRGDLPDVSRAWTRYGMGLLATLTLLRATSTAFFWLGPYPTQCMSHTDVFHTAFIAMVMLKILGMSVVSLACLRARHSQCAVVAGLQRCLELQPLLRPECWARLLAINATFFALLIFFPFSNLTGAQSIELTFDVFSDVCDVLSTLLLAVLEGVFANEVSLLWAFCTDLRLRILSLLLTSPTSPAFPPASPSTSPLASSPASPFLLRTTPGDVSPLQLSPWSMENGRHPDLTSSPGGQSVDSAWSSDTYCRPAARSPPAEVAVSWREVRLRHIRLQDVRLAMCSANGWPNLIATTLSLLDTSVSLFQDVSSVEAQDRGSMPFFSAAWGLVVAAKFAFICCTCQQVQNEHSAMLHALNGFLARYPDLPSDVNSEVRGCISQIQLLKNDFTALDIVTLNVKTMASTILAVFSYIVVLVQFDRSC</sequence>
<dbReference type="AlphaFoldDB" id="A0A9C6XS08"/>
<dbReference type="GO" id="GO:0005886">
    <property type="term" value="C:plasma membrane"/>
    <property type="evidence" value="ECO:0007669"/>
    <property type="project" value="UniProtKB-SubCell"/>
</dbReference>
<keyword evidence="5 6" id="KW-0472">Membrane</keyword>
<evidence type="ECO:0000313" key="8">
    <source>
        <dbReference type="Proteomes" id="UP000504606"/>
    </source>
</evidence>
<dbReference type="Pfam" id="PF08395">
    <property type="entry name" value="7tm_7"/>
    <property type="match status" value="1"/>
</dbReference>
<dbReference type="GO" id="GO:0007165">
    <property type="term" value="P:signal transduction"/>
    <property type="evidence" value="ECO:0007669"/>
    <property type="project" value="UniProtKB-KW"/>
</dbReference>
<organism evidence="8 9">
    <name type="scientific">Frankliniella occidentalis</name>
    <name type="common">Western flower thrips</name>
    <name type="synonym">Euthrips occidentalis</name>
    <dbReference type="NCBI Taxonomy" id="133901"/>
    <lineage>
        <taxon>Eukaryota</taxon>
        <taxon>Metazoa</taxon>
        <taxon>Ecdysozoa</taxon>
        <taxon>Arthropoda</taxon>
        <taxon>Hexapoda</taxon>
        <taxon>Insecta</taxon>
        <taxon>Pterygota</taxon>
        <taxon>Neoptera</taxon>
        <taxon>Paraneoptera</taxon>
        <taxon>Thysanoptera</taxon>
        <taxon>Terebrantia</taxon>
        <taxon>Thripoidea</taxon>
        <taxon>Thripidae</taxon>
        <taxon>Frankliniella</taxon>
    </lineage>
</organism>
<evidence type="ECO:0000256" key="7">
    <source>
        <dbReference type="SAM" id="MobiDB-lite"/>
    </source>
</evidence>
<feature type="transmembrane region" description="Helical" evidence="6">
    <location>
        <begin position="145"/>
        <end position="167"/>
    </location>
</feature>
<keyword evidence="6" id="KW-0675">Receptor</keyword>
<evidence type="ECO:0000256" key="6">
    <source>
        <dbReference type="RuleBase" id="RU363108"/>
    </source>
</evidence>
<dbReference type="Proteomes" id="UP000504606">
    <property type="component" value="Unplaced"/>
</dbReference>
<dbReference type="GeneID" id="127750654"/>
<name>A0A9C6XS08_FRAOC</name>
<feature type="transmembrane region" description="Helical" evidence="6">
    <location>
        <begin position="62"/>
        <end position="82"/>
    </location>
</feature>
<protein>
    <recommendedName>
        <fullName evidence="6">Gustatory receptor</fullName>
    </recommendedName>
</protein>
<comment type="function">
    <text evidence="6">Gustatory receptor which mediates acceptance or avoidance behavior, depending on its substrates.</text>
</comment>
<accession>A0A9C6XS08</accession>
<evidence type="ECO:0000256" key="3">
    <source>
        <dbReference type="ARBA" id="ARBA00022692"/>
    </source>
</evidence>
<evidence type="ECO:0000256" key="5">
    <source>
        <dbReference type="ARBA" id="ARBA00023136"/>
    </source>
</evidence>
<dbReference type="InterPro" id="IPR013604">
    <property type="entry name" value="7TM_chemorcpt"/>
</dbReference>
<dbReference type="OrthoDB" id="10677907at2759"/>
<comment type="subcellular location">
    <subcellularLocation>
        <location evidence="1 6">Cell membrane</location>
        <topology evidence="1 6">Multi-pass membrane protein</topology>
    </subcellularLocation>
</comment>
<evidence type="ECO:0000256" key="2">
    <source>
        <dbReference type="ARBA" id="ARBA00022475"/>
    </source>
</evidence>
<evidence type="ECO:0000313" key="9">
    <source>
        <dbReference type="RefSeq" id="XP_052128817.1"/>
    </source>
</evidence>
<keyword evidence="6" id="KW-0807">Transducer</keyword>
<feature type="region of interest" description="Disordered" evidence="7">
    <location>
        <begin position="269"/>
        <end position="290"/>
    </location>
</feature>
<evidence type="ECO:0000256" key="1">
    <source>
        <dbReference type="ARBA" id="ARBA00004651"/>
    </source>
</evidence>